<feature type="transmembrane region" description="Helical" evidence="1">
    <location>
        <begin position="9"/>
        <end position="31"/>
    </location>
</feature>
<dbReference type="GO" id="GO:0005886">
    <property type="term" value="C:plasma membrane"/>
    <property type="evidence" value="ECO:0007669"/>
    <property type="project" value="TreeGrafter"/>
</dbReference>
<comment type="caution">
    <text evidence="2">The sequence shown here is derived from an EMBL/GenBank/DDBJ whole genome shotgun (WGS) entry which is preliminary data.</text>
</comment>
<feature type="transmembrane region" description="Helical" evidence="1">
    <location>
        <begin position="388"/>
        <end position="407"/>
    </location>
</feature>
<dbReference type="NCBIfam" id="NF008712">
    <property type="entry name" value="PRK11715.1-1"/>
    <property type="match status" value="1"/>
</dbReference>
<evidence type="ECO:0000313" key="2">
    <source>
        <dbReference type="EMBL" id="KDN25479.1"/>
    </source>
</evidence>
<dbReference type="InterPro" id="IPR010364">
    <property type="entry name" value="Uncharacterised_IM_CreD"/>
</dbReference>
<dbReference type="PANTHER" id="PTHR30092">
    <property type="entry name" value="INNER MEMBRANE PROTEIN CRED"/>
    <property type="match status" value="1"/>
</dbReference>
<accession>A0A066UMS6</accession>
<dbReference type="EMBL" id="AOMT01000013">
    <property type="protein sequence ID" value="KDN25479.1"/>
    <property type="molecule type" value="Genomic_DNA"/>
</dbReference>
<feature type="transmembrane region" description="Helical" evidence="1">
    <location>
        <begin position="336"/>
        <end position="358"/>
    </location>
</feature>
<reference evidence="2 3" key="1">
    <citation type="journal article" date="2014" name="Genome Announc.">
        <title>Draft Genome Sequence of Moraxella bovoculi Strain 237T (ATCC BAA-1259T) Isolated from a Calf with Infectious Bovine Keratoconjunctivitis.</title>
        <authorList>
            <person name="Calcutt M.J."/>
            <person name="Foecking M.F."/>
            <person name="Martin N.T."/>
            <person name="Mhlanga-Mutangadura T."/>
            <person name="Reilly T.J."/>
        </authorList>
    </citation>
    <scope>NUCLEOTIDE SEQUENCE [LARGE SCALE GENOMIC DNA]</scope>
    <source>
        <strain evidence="2 3">237</strain>
    </source>
</reference>
<keyword evidence="1" id="KW-0472">Membrane</keyword>
<evidence type="ECO:0000256" key="1">
    <source>
        <dbReference type="SAM" id="Phobius"/>
    </source>
</evidence>
<protein>
    <recommendedName>
        <fullName evidence="4">Inner membrane protein</fullName>
    </recommendedName>
</protein>
<dbReference type="eggNOG" id="COG4452">
    <property type="taxonomic scope" value="Bacteria"/>
</dbReference>
<keyword evidence="1" id="KW-1133">Transmembrane helix</keyword>
<proteinExistence type="predicted"/>
<gene>
    <name evidence="2" type="ORF">MBO_03837</name>
</gene>
<keyword evidence="3" id="KW-1185">Reference proteome</keyword>
<dbReference type="GeneID" id="301976394"/>
<feature type="transmembrane region" description="Helical" evidence="1">
    <location>
        <begin position="365"/>
        <end position="382"/>
    </location>
</feature>
<dbReference type="Pfam" id="PF06123">
    <property type="entry name" value="CreD"/>
    <property type="match status" value="2"/>
</dbReference>
<evidence type="ECO:0008006" key="4">
    <source>
        <dbReference type="Google" id="ProtNLM"/>
    </source>
</evidence>
<dbReference type="OrthoDB" id="9791851at2"/>
<organism evidence="2 3">
    <name type="scientific">Moraxella bovoculi 237</name>
    <dbReference type="NCBI Taxonomy" id="743974"/>
    <lineage>
        <taxon>Bacteria</taxon>
        <taxon>Pseudomonadati</taxon>
        <taxon>Pseudomonadota</taxon>
        <taxon>Gammaproteobacteria</taxon>
        <taxon>Moraxellales</taxon>
        <taxon>Moraxellaceae</taxon>
        <taxon>Moraxella</taxon>
    </lineage>
</organism>
<dbReference type="AlphaFoldDB" id="A0A066UMS6"/>
<sequence>MQKTFTIKLFIIGTLCFLFGLGMVFINSLVYERSNYHQSVMEEIKTMHAGDQFMIAPFLLVGDAPIFAQSSNIAGTSDVQDDKYRRGIYHAISHQSSLDISQKYQPITPPKTEDNDAAPVSLIIPISDLRGASNAKITINGKEYPTKFNTQGKYHLSYIEAIITDDARTLDKPLNIRTNLNVLGIDSLHIAPTGDNAEVSLAGNWAEPKFLGDALPNNKRIDATGFSADWQNDFLATANTQAIISASECKSECSPNLHNNLNHLAVAFVNTTDTYTLTDRTIKYALLFLVISFGTFFLFETIKKLRIHPLQYGLVASALLMFYVLLLSLAEHIAFYAAYGIAAGACALLIGFYTYYVLDGAKRSGAFTLLLSSLYAGFYFILSIDELNLLLGAVFCFLLLAAVMFITRKVDWYALELNPMKPNQTHQPEGDNHANP</sequence>
<evidence type="ECO:0000313" key="3">
    <source>
        <dbReference type="Proteomes" id="UP000035860"/>
    </source>
</evidence>
<dbReference type="PANTHER" id="PTHR30092:SF0">
    <property type="entry name" value="INNER MEMBRANE PROTEIN CRED"/>
    <property type="match status" value="1"/>
</dbReference>
<name>A0A066UMS6_9GAMM</name>
<dbReference type="RefSeq" id="WP_052585286.1">
    <property type="nucleotide sequence ID" value="NZ_AOMT01000013.1"/>
</dbReference>
<feature type="transmembrane region" description="Helical" evidence="1">
    <location>
        <begin position="281"/>
        <end position="299"/>
    </location>
</feature>
<feature type="transmembrane region" description="Helical" evidence="1">
    <location>
        <begin position="311"/>
        <end position="330"/>
    </location>
</feature>
<dbReference type="Proteomes" id="UP000035860">
    <property type="component" value="Unassembled WGS sequence"/>
</dbReference>
<keyword evidence="1" id="KW-0812">Transmembrane</keyword>
<dbReference type="PIRSF" id="PIRSF004548">
    <property type="entry name" value="CreD"/>
    <property type="match status" value="1"/>
</dbReference>